<comment type="caution">
    <text evidence="1">The sequence shown here is derived from an EMBL/GenBank/DDBJ whole genome shotgun (WGS) entry which is preliminary data.</text>
</comment>
<dbReference type="KEGG" id="mrr:Moror_4562"/>
<dbReference type="Proteomes" id="UP000017559">
    <property type="component" value="Unassembled WGS sequence"/>
</dbReference>
<organism evidence="1 2">
    <name type="scientific">Moniliophthora roreri (strain MCA 2997)</name>
    <name type="common">Cocoa frosty pod rot fungus</name>
    <name type="synonym">Crinipellis roreri</name>
    <dbReference type="NCBI Taxonomy" id="1381753"/>
    <lineage>
        <taxon>Eukaryota</taxon>
        <taxon>Fungi</taxon>
        <taxon>Dikarya</taxon>
        <taxon>Basidiomycota</taxon>
        <taxon>Agaricomycotina</taxon>
        <taxon>Agaricomycetes</taxon>
        <taxon>Agaricomycetidae</taxon>
        <taxon>Agaricales</taxon>
        <taxon>Marasmiineae</taxon>
        <taxon>Marasmiaceae</taxon>
        <taxon>Moniliophthora</taxon>
    </lineage>
</organism>
<sequence>MPKILFYDSVAITTKFYKEKPIFFDSGFSWEFRIRNSSPCWRDLWSVIGFFGNSELGSGERAAKGARAHVLGMLEGKQSLRWRDENSNRFIAERLHDFGHPRAVADLVNHIAPHGSTHTWTRTMIYRSSIFFISKSAPRMALTPVFHSGHLLASHETNTLLQVTPLHAIPNWAGLLSLTTLRLGVICPDLEAVQKRIDMTSTQSEEYYDGIIDIEVPLKWSADSIQLELRKDPSMAESGSTRSDCLADVSGVSLADRGTVLDRTTLGMNELHRLLCVRFGFLNCFCIMSSRYDTSNQYNPVVHECPDVRLPGFLSTLEGRVIAAAHKLSEEFPFNRDYNISDQAGVDMTTGYNGLRGDAATFYPAPPVCGKIKFAYASHTFAAKEKGRNICSYQEKRGIHFSSNDFRCSGAVHSLEENHSLFSDASSSRRVLVLPLVPIQYIPSFYGRRPLLRVLDRWKFNSGSFIDLLSPGSYGPVTSDSTPTIDSNFLSTELDIFVPYSLPSTLIAREILTR</sequence>
<dbReference type="EMBL" id="AWSO01000288">
    <property type="protein sequence ID" value="ESK92385.1"/>
    <property type="molecule type" value="Genomic_DNA"/>
</dbReference>
<protein>
    <submittedName>
        <fullName evidence="1">Uncharacterized protein</fullName>
    </submittedName>
</protein>
<reference evidence="1 2" key="1">
    <citation type="journal article" date="2014" name="BMC Genomics">
        <title>Genome and secretome analysis of the hemibiotrophic fungal pathogen, Moniliophthora roreri, which causes frosty pod rot disease of cacao: mechanisms of the biotrophic and necrotrophic phases.</title>
        <authorList>
            <person name="Meinhardt L.W."/>
            <person name="Costa G.G.L."/>
            <person name="Thomazella D.P.T."/>
            <person name="Teixeira P.J.P.L."/>
            <person name="Carazzolle M.F."/>
            <person name="Schuster S.C."/>
            <person name="Carlson J.E."/>
            <person name="Guiltinan M.J."/>
            <person name="Mieczkowski P."/>
            <person name="Farmer A."/>
            <person name="Ramaraj T."/>
            <person name="Crozier J."/>
            <person name="Davis R.E."/>
            <person name="Shao J."/>
            <person name="Melnick R.L."/>
            <person name="Pereira G.A.G."/>
            <person name="Bailey B.A."/>
        </authorList>
    </citation>
    <scope>NUCLEOTIDE SEQUENCE [LARGE SCALE GENOMIC DNA]</scope>
    <source>
        <strain evidence="1 2">MCA 2997</strain>
    </source>
</reference>
<evidence type="ECO:0000313" key="1">
    <source>
        <dbReference type="EMBL" id="ESK92385.1"/>
    </source>
</evidence>
<gene>
    <name evidence="1" type="ORF">Moror_4562</name>
</gene>
<keyword evidence="2" id="KW-1185">Reference proteome</keyword>
<dbReference type="HOGENOM" id="CLU_530058_0_0_1"/>
<evidence type="ECO:0000313" key="2">
    <source>
        <dbReference type="Proteomes" id="UP000017559"/>
    </source>
</evidence>
<proteinExistence type="predicted"/>
<accession>V2XIP5</accession>
<name>V2XIP5_MONRO</name>
<dbReference type="AlphaFoldDB" id="V2XIP5"/>
<dbReference type="Gene3D" id="3.30.560.10">
    <property type="entry name" value="Glucose Oxidase, domain 3"/>
    <property type="match status" value="1"/>
</dbReference>